<name>A0A1J9R1P3_9EURO</name>
<evidence type="ECO:0000256" key="1">
    <source>
        <dbReference type="SAM" id="MobiDB-lite"/>
    </source>
</evidence>
<comment type="caution">
    <text evidence="2">The sequence shown here is derived from an EMBL/GenBank/DDBJ whole genome shotgun (WGS) entry which is preliminary data.</text>
</comment>
<proteinExistence type="predicted"/>
<sequence>MRSHLKLKEGGGYSSYVLPNTPRLKIVIGTYVSIPCAIEFVRTRRPDLGRLLHDLEQLDTSNTTPGISGAPRPAVPTRNSDSDSGPRPRGNSVRRSLNRSNPRAPGESAHGVLDHSSLRAPGDLAQQGFGHGHPPLGGIRSRYDTRQSGKSIIRPGCRYFRQLYLG</sequence>
<dbReference type="STRING" id="1658174.A0A1J9R1P3"/>
<gene>
    <name evidence="2" type="ORF">ACJ73_07133</name>
</gene>
<feature type="region of interest" description="Disordered" evidence="1">
    <location>
        <begin position="59"/>
        <end position="148"/>
    </location>
</feature>
<protein>
    <submittedName>
        <fullName evidence="2">Uncharacterized protein</fullName>
    </submittedName>
</protein>
<dbReference type="EMBL" id="LGTZ01001379">
    <property type="protein sequence ID" value="OJD21525.1"/>
    <property type="molecule type" value="Genomic_DNA"/>
</dbReference>
<organism evidence="2 3">
    <name type="scientific">Blastomyces percursus</name>
    <dbReference type="NCBI Taxonomy" id="1658174"/>
    <lineage>
        <taxon>Eukaryota</taxon>
        <taxon>Fungi</taxon>
        <taxon>Dikarya</taxon>
        <taxon>Ascomycota</taxon>
        <taxon>Pezizomycotina</taxon>
        <taxon>Eurotiomycetes</taxon>
        <taxon>Eurotiomycetidae</taxon>
        <taxon>Onygenales</taxon>
        <taxon>Ajellomycetaceae</taxon>
        <taxon>Blastomyces</taxon>
    </lineage>
</organism>
<evidence type="ECO:0000313" key="2">
    <source>
        <dbReference type="EMBL" id="OJD21525.1"/>
    </source>
</evidence>
<accession>A0A1J9R1P3</accession>
<dbReference type="Proteomes" id="UP000242791">
    <property type="component" value="Unassembled WGS sequence"/>
</dbReference>
<reference evidence="2 3" key="1">
    <citation type="submission" date="2015-08" db="EMBL/GenBank/DDBJ databases">
        <title>Emmonsia species relationships and genome sequence.</title>
        <authorList>
            <person name="Cuomo C.A."/>
            <person name="Schwartz I.S."/>
            <person name="Kenyon C."/>
            <person name="De Hoog G.S."/>
            <person name="Govender N.P."/>
            <person name="Botha A."/>
            <person name="Moreno L."/>
            <person name="De Vries M."/>
            <person name="Munoz J.F."/>
            <person name="Stielow J.B."/>
        </authorList>
    </citation>
    <scope>NUCLEOTIDE SEQUENCE [LARGE SCALE GENOMIC DNA]</scope>
    <source>
        <strain evidence="2 3">EI222</strain>
    </source>
</reference>
<dbReference type="AlphaFoldDB" id="A0A1J9R1P3"/>
<evidence type="ECO:0000313" key="3">
    <source>
        <dbReference type="Proteomes" id="UP000242791"/>
    </source>
</evidence>
<keyword evidence="3" id="KW-1185">Reference proteome</keyword>
<dbReference type="VEuPathDB" id="FungiDB:ACJ73_07133"/>